<feature type="transmembrane region" description="Helical" evidence="1">
    <location>
        <begin position="33"/>
        <end position="52"/>
    </location>
</feature>
<feature type="transmembrane region" description="Helical" evidence="1">
    <location>
        <begin position="64"/>
        <end position="85"/>
    </location>
</feature>
<evidence type="ECO:0000313" key="4">
    <source>
        <dbReference type="Proteomes" id="UP000236725"/>
    </source>
</evidence>
<keyword evidence="1" id="KW-0812">Transmembrane</keyword>
<accession>A0A8G2F3J6</accession>
<dbReference type="PANTHER" id="PTHR22911">
    <property type="entry name" value="ACYL-MALONYL CONDENSING ENZYME-RELATED"/>
    <property type="match status" value="1"/>
</dbReference>
<keyword evidence="1" id="KW-1133">Transmembrane helix</keyword>
<feature type="transmembrane region" description="Helical" evidence="1">
    <location>
        <begin position="156"/>
        <end position="176"/>
    </location>
</feature>
<keyword evidence="4" id="KW-1185">Reference proteome</keyword>
<feature type="domain" description="EamA" evidence="2">
    <location>
        <begin position="17"/>
        <end position="135"/>
    </location>
</feature>
<feature type="transmembrane region" description="Helical" evidence="1">
    <location>
        <begin position="243"/>
        <end position="261"/>
    </location>
</feature>
<dbReference type="RefSeq" id="WP_103984002.1">
    <property type="nucleotide sequence ID" value="NZ_FNVS01000016.1"/>
</dbReference>
<dbReference type="InterPro" id="IPR037185">
    <property type="entry name" value="EmrE-like"/>
</dbReference>
<evidence type="ECO:0000256" key="1">
    <source>
        <dbReference type="SAM" id="Phobius"/>
    </source>
</evidence>
<evidence type="ECO:0000313" key="3">
    <source>
        <dbReference type="EMBL" id="SEG13720.1"/>
    </source>
</evidence>
<feature type="transmembrane region" description="Helical" evidence="1">
    <location>
        <begin position="92"/>
        <end position="112"/>
    </location>
</feature>
<dbReference type="GO" id="GO:0016020">
    <property type="term" value="C:membrane"/>
    <property type="evidence" value="ECO:0007669"/>
    <property type="project" value="InterPro"/>
</dbReference>
<feature type="transmembrane region" description="Helical" evidence="1">
    <location>
        <begin position="182"/>
        <end position="204"/>
    </location>
</feature>
<reference evidence="3 4" key="1">
    <citation type="submission" date="2016-10" db="EMBL/GenBank/DDBJ databases">
        <authorList>
            <person name="Varghese N."/>
            <person name="Submissions S."/>
        </authorList>
    </citation>
    <scope>NUCLEOTIDE SEQUENCE [LARGE SCALE GENOMIC DNA]</scope>
    <source>
        <strain evidence="3 4">DSM 29073</strain>
    </source>
</reference>
<organism evidence="3 4">
    <name type="scientific">Parabacteroides chinchillae</name>
    <dbReference type="NCBI Taxonomy" id="871327"/>
    <lineage>
        <taxon>Bacteria</taxon>
        <taxon>Pseudomonadati</taxon>
        <taxon>Bacteroidota</taxon>
        <taxon>Bacteroidia</taxon>
        <taxon>Bacteroidales</taxon>
        <taxon>Tannerellaceae</taxon>
        <taxon>Parabacteroides</taxon>
    </lineage>
</organism>
<dbReference type="AlphaFoldDB" id="A0A8G2F3J6"/>
<keyword evidence="1" id="KW-0472">Membrane</keyword>
<protein>
    <submittedName>
        <fullName evidence="3">Uncharacterized membrane protein</fullName>
    </submittedName>
</protein>
<dbReference type="Pfam" id="PF00892">
    <property type="entry name" value="EamA"/>
    <property type="match status" value="2"/>
</dbReference>
<dbReference type="InterPro" id="IPR000620">
    <property type="entry name" value="EamA_dom"/>
</dbReference>
<evidence type="ECO:0000259" key="2">
    <source>
        <dbReference type="Pfam" id="PF00892"/>
    </source>
</evidence>
<dbReference type="EMBL" id="FNVS01000016">
    <property type="protein sequence ID" value="SEG13720.1"/>
    <property type="molecule type" value="Genomic_DNA"/>
</dbReference>
<dbReference type="PANTHER" id="PTHR22911:SF137">
    <property type="entry name" value="SOLUTE CARRIER FAMILY 35 MEMBER G2-RELATED"/>
    <property type="match status" value="1"/>
</dbReference>
<comment type="caution">
    <text evidence="3">The sequence shown here is derived from an EMBL/GenBank/DDBJ whole genome shotgun (WGS) entry which is preliminary data.</text>
</comment>
<gene>
    <name evidence="3" type="ORF">SAMN05444001_11652</name>
</gene>
<feature type="transmembrane region" description="Helical" evidence="1">
    <location>
        <begin position="216"/>
        <end position="237"/>
    </location>
</feature>
<name>A0A8G2F3J6_9BACT</name>
<dbReference type="Gene3D" id="1.10.3730.20">
    <property type="match status" value="1"/>
</dbReference>
<feature type="transmembrane region" description="Helical" evidence="1">
    <location>
        <begin position="273"/>
        <end position="289"/>
    </location>
</feature>
<proteinExistence type="predicted"/>
<sequence length="290" mass="33064">MFATTLSLLLRILSNPIGNVFQKKLTEKQNHPLLVNFLTFFILSIFCIIPAWQLDWKQVSNYSWYYGAVAGIFGAVGNGLLVKALQGGDLSILGPINSYKSVVGILIGIIFLHEIPNIWGIIGIVLIIYGSYFVLDTMEEHFSWALLRNKEIQYRIWAMILTAIEAIFIKKVILYSSTTISFFFWCWFGAFFSFVLLFCFKVHFPKELKKIKYSHLPMYGLLVLCIGTMQYTTNYVFSHMNVGYALALFQLSTIVSIILGYKIFKEQNIKKKLLGAIVMVVGSIVIIMLN</sequence>
<feature type="domain" description="EamA" evidence="2">
    <location>
        <begin position="156"/>
        <end position="287"/>
    </location>
</feature>
<dbReference type="SUPFAM" id="SSF103481">
    <property type="entry name" value="Multidrug resistance efflux transporter EmrE"/>
    <property type="match status" value="2"/>
</dbReference>
<feature type="transmembrane region" description="Helical" evidence="1">
    <location>
        <begin position="118"/>
        <end position="135"/>
    </location>
</feature>
<dbReference type="Proteomes" id="UP000236725">
    <property type="component" value="Unassembled WGS sequence"/>
</dbReference>